<reference evidence="1 2" key="1">
    <citation type="submission" date="2018-01" db="EMBL/GenBank/DDBJ databases">
        <title>The draft genome sequence of Halioglobus lutimaris HF004.</title>
        <authorList>
            <person name="Du Z.-J."/>
            <person name="Shi M.-J."/>
        </authorList>
    </citation>
    <scope>NUCLEOTIDE SEQUENCE [LARGE SCALE GENOMIC DNA]</scope>
    <source>
        <strain evidence="1 2">HF004</strain>
    </source>
</reference>
<organism evidence="1 2">
    <name type="scientific">Pseudohalioglobus lutimaris</name>
    <dbReference type="NCBI Taxonomy" id="1737061"/>
    <lineage>
        <taxon>Bacteria</taxon>
        <taxon>Pseudomonadati</taxon>
        <taxon>Pseudomonadota</taxon>
        <taxon>Gammaproteobacteria</taxon>
        <taxon>Cellvibrionales</taxon>
        <taxon>Halieaceae</taxon>
        <taxon>Pseudohalioglobus</taxon>
    </lineage>
</organism>
<proteinExistence type="predicted"/>
<accession>A0A2N5WWT6</accession>
<dbReference type="EMBL" id="PKUS01000051">
    <property type="protein sequence ID" value="PLW66698.1"/>
    <property type="molecule type" value="Genomic_DNA"/>
</dbReference>
<sequence length="80" mass="8894">MSNPVTIISDKVVRMLNSIVYLVICASHRNGSTSVDITRSLGGLAPVHADIYHQGMVERALEDLQREGRVARAGSRWYRV</sequence>
<keyword evidence="2" id="KW-1185">Reference proteome</keyword>
<gene>
    <name evidence="1" type="ORF">C0039_20295</name>
</gene>
<dbReference type="RefSeq" id="WP_076001082.1">
    <property type="nucleotide sequence ID" value="NZ_PKUS01000051.1"/>
</dbReference>
<name>A0A2N5WWT6_9GAMM</name>
<evidence type="ECO:0000313" key="2">
    <source>
        <dbReference type="Proteomes" id="UP000235005"/>
    </source>
</evidence>
<dbReference type="Proteomes" id="UP000235005">
    <property type="component" value="Unassembled WGS sequence"/>
</dbReference>
<dbReference type="OrthoDB" id="5739708at2"/>
<comment type="caution">
    <text evidence="1">The sequence shown here is derived from an EMBL/GenBank/DDBJ whole genome shotgun (WGS) entry which is preliminary data.</text>
</comment>
<protein>
    <submittedName>
        <fullName evidence="1">Uncharacterized protein</fullName>
    </submittedName>
</protein>
<dbReference type="AlphaFoldDB" id="A0A2N5WWT6"/>
<evidence type="ECO:0000313" key="1">
    <source>
        <dbReference type="EMBL" id="PLW66698.1"/>
    </source>
</evidence>